<dbReference type="OrthoDB" id="8453806at2"/>
<gene>
    <name evidence="2" type="ORF">QV13_10140</name>
</gene>
<evidence type="ECO:0000313" key="2">
    <source>
        <dbReference type="EMBL" id="OCX20040.1"/>
    </source>
</evidence>
<sequence>MLTKIKAAALSALVGFSALAAVPTTAQADGVYLNFGSGEPRFGVYAGERDDNRDWRRDRWSDERGWGRDRDWRRGCSPEWALNKAERMGIWRARIVDVNRRVIKVAGRQDGERTMVVFGRERGCPVLYR</sequence>
<feature type="chain" id="PRO_5008659828" description="Antifreeze protein" evidence="1">
    <location>
        <begin position="21"/>
        <end position="129"/>
    </location>
</feature>
<name>A0A1C2DZ53_9HYPH</name>
<evidence type="ECO:0000313" key="3">
    <source>
        <dbReference type="Proteomes" id="UP000094412"/>
    </source>
</evidence>
<feature type="signal peptide" evidence="1">
    <location>
        <begin position="1"/>
        <end position="20"/>
    </location>
</feature>
<proteinExistence type="predicted"/>
<protein>
    <recommendedName>
        <fullName evidence="4">Antifreeze protein</fullName>
    </recommendedName>
</protein>
<accession>A0A1C2DZ53</accession>
<evidence type="ECO:0000256" key="1">
    <source>
        <dbReference type="SAM" id="SignalP"/>
    </source>
</evidence>
<evidence type="ECO:0008006" key="4">
    <source>
        <dbReference type="Google" id="ProtNLM"/>
    </source>
</evidence>
<comment type="caution">
    <text evidence="2">The sequence shown here is derived from an EMBL/GenBank/DDBJ whole genome shotgun (WGS) entry which is preliminary data.</text>
</comment>
<dbReference type="EMBL" id="MDEO01000030">
    <property type="protein sequence ID" value="OCX20040.1"/>
    <property type="molecule type" value="Genomic_DNA"/>
</dbReference>
<keyword evidence="3" id="KW-1185">Reference proteome</keyword>
<organism evidence="2 3">
    <name type="scientific">Mesorhizobium hungaricum</name>
    <dbReference type="NCBI Taxonomy" id="1566387"/>
    <lineage>
        <taxon>Bacteria</taxon>
        <taxon>Pseudomonadati</taxon>
        <taxon>Pseudomonadota</taxon>
        <taxon>Alphaproteobacteria</taxon>
        <taxon>Hyphomicrobiales</taxon>
        <taxon>Phyllobacteriaceae</taxon>
        <taxon>Mesorhizobium</taxon>
    </lineage>
</organism>
<reference evidence="2 3" key="1">
    <citation type="submission" date="2016-08" db="EMBL/GenBank/DDBJ databases">
        <title>Whole genome sequence of Mesorhizobium sp. strain UASWS1009 isolated from industrial sewage.</title>
        <authorList>
            <person name="Crovadore J."/>
            <person name="Calmin G."/>
            <person name="Chablais R."/>
            <person name="Cochard B."/>
            <person name="Lefort F."/>
        </authorList>
    </citation>
    <scope>NUCLEOTIDE SEQUENCE [LARGE SCALE GENOMIC DNA]</scope>
    <source>
        <strain evidence="2 3">UASWS1009</strain>
    </source>
</reference>
<dbReference type="RefSeq" id="WP_024923644.1">
    <property type="nucleotide sequence ID" value="NZ_MDEO01000030.1"/>
</dbReference>
<dbReference type="AlphaFoldDB" id="A0A1C2DZ53"/>
<keyword evidence="1" id="KW-0732">Signal</keyword>
<dbReference type="Proteomes" id="UP000094412">
    <property type="component" value="Unassembled WGS sequence"/>
</dbReference>